<dbReference type="Proteomes" id="UP001432401">
    <property type="component" value="Unassembled WGS sequence"/>
</dbReference>
<dbReference type="InterPro" id="IPR056506">
    <property type="entry name" value="iHD-CE"/>
</dbReference>
<accession>A0ABV1ZN67</accession>
<evidence type="ECO:0008006" key="6">
    <source>
        <dbReference type="Google" id="ProtNLM"/>
    </source>
</evidence>
<dbReference type="PRINTS" id="PR00775">
    <property type="entry name" value="HEATSHOCK90"/>
</dbReference>
<comment type="caution">
    <text evidence="4">The sequence shown here is derived from an EMBL/GenBank/DDBJ whole genome shotgun (WGS) entry which is preliminary data.</text>
</comment>
<proteinExistence type="predicted"/>
<evidence type="ECO:0000259" key="2">
    <source>
        <dbReference type="Pfam" id="PF24401"/>
    </source>
</evidence>
<dbReference type="EMBL" id="JBEQNB010000001">
    <property type="protein sequence ID" value="MES0832555.1"/>
    <property type="molecule type" value="Genomic_DNA"/>
</dbReference>
<protein>
    <recommendedName>
        <fullName evidence="6">ATP-binding protein</fullName>
    </recommendedName>
</protein>
<dbReference type="InterPro" id="IPR020575">
    <property type="entry name" value="Hsp90_N"/>
</dbReference>
<dbReference type="InterPro" id="IPR036890">
    <property type="entry name" value="HATPase_C_sf"/>
</dbReference>
<evidence type="ECO:0000259" key="3">
    <source>
        <dbReference type="Pfam" id="PF24410"/>
    </source>
</evidence>
<organism evidence="4 5">
    <name type="scientific">Nocardiopsis tropica</name>
    <dbReference type="NCBI Taxonomy" id="109330"/>
    <lineage>
        <taxon>Bacteria</taxon>
        <taxon>Bacillati</taxon>
        <taxon>Actinomycetota</taxon>
        <taxon>Actinomycetes</taxon>
        <taxon>Streptosporangiales</taxon>
        <taxon>Nocardiopsidaceae</taxon>
        <taxon>Nocardiopsis</taxon>
    </lineage>
</organism>
<evidence type="ECO:0000256" key="1">
    <source>
        <dbReference type="SAM" id="MobiDB-lite"/>
    </source>
</evidence>
<dbReference type="InterPro" id="IPR056507">
    <property type="entry name" value="wHTH-HSP90_Na-assoc"/>
</dbReference>
<dbReference type="SUPFAM" id="SSF55874">
    <property type="entry name" value="ATPase domain of HSP90 chaperone/DNA topoisomerase II/histidine kinase"/>
    <property type="match status" value="1"/>
</dbReference>
<dbReference type="Gene3D" id="3.30.565.10">
    <property type="entry name" value="Histidine kinase-like ATPase, C-terminal domain"/>
    <property type="match status" value="1"/>
</dbReference>
<feature type="region of interest" description="Disordered" evidence="1">
    <location>
        <begin position="30"/>
        <end position="51"/>
    </location>
</feature>
<gene>
    <name evidence="4" type="ORF">ABUK86_02105</name>
</gene>
<dbReference type="Pfam" id="PF24401">
    <property type="entry name" value="iHD-CE"/>
    <property type="match status" value="1"/>
</dbReference>
<dbReference type="Pfam" id="PF24410">
    <property type="entry name" value="wHTH-HSP90_Na-assoc"/>
    <property type="match status" value="1"/>
</dbReference>
<evidence type="ECO:0000313" key="5">
    <source>
        <dbReference type="Proteomes" id="UP001432401"/>
    </source>
</evidence>
<name>A0ABV1ZN67_9ACTN</name>
<sequence length="1251" mass="135474">MKQGETHNSIGGGVHGGVAVSAGRIGSVTVHHHAAGPGPARPPADPWPERVDRSPVWDRVREGSDAGSFREAAVDAASRLVPLRDAAEKRLADDPWLDPGVPLRFLGRVEELLGEPGPGHDLDLYPAEAALLVLAPFVFRVHELNRAAGLAEVGPGSLERVAGADAARTSFEEFAEGHGTLVKRARRHPDHGAGIGWWLFHRWSLRAGNVPGEDALRELLDLVREPGEDLAGALDPARLGQVFHGLRRGPGVCNPEYLGLLRADDRVRGRGNQRVREQRLVLVLALAFGMALEAASLPEVVAEHLGVPHAVDLGRLLETVEGAHWGGLKGLPVLAAECHHEAVIEALREYVGRVDELLHEIHRSVRKSVNQPVPELPVRLSADGVRPAEGVFDGWSRFRIDERRARELLTGVQLYKNRDLAVRELYQNALDACRYRRARTEYLDRTSAGSYAYDGRIDFTQGVDGDGRRYVDCSDDGVGMGEAELRGVFSHAGARFAEQPDYLMERERWEALDPPVRLYPNSRFGIGVLSYFMLADDIRVTTCRMGADGGPGPVLEASIHGPGHLFRIRRVAERGTAPGTTVRLHLREDVAGNQEWSCVRALQEVLYIAEFLTTARDGEEEREFPAGELRPKGSYHSWEPRAVWEDAPEGVDVIWCGNSGAFLVDGLVVQLSLQGGTLADSTITGVVVNLSGPHAPPSLSVDRSQVLSDVSDQVRHLLESAVVALRSAERPFWTDRWLGSLSKTDVLVADAVIGFAVREKLEIEQGGRRTRAGRTGFLPADNVLTGSGHEKWNVQPRSTCTGVQWIGGPGSALTHITLWRLLALGDGALVDELRTLCPELPSPDTLRQALPSDQWLVFGAAGDSVHLSPPGGFPLFREATTHLRLGSAEVVRRLGELGMLGAEPAGVAEFLQVVGVESPLSEAVLTGLVDPVADMGAVPLALLACTAGTDVDRMADLLRGAGATITADMAALAASSRMRPVLEAFHEDRKMSSPAEPWRLDGAVWSGLAARLGMPPSAALEEMKDLGLNVARVAWATLHRDAFREDASVAESVETWPLAGADVNRFLPPGTLHFNELLGKVREGGPDLAEVVTRLRAFGLDVPIRLPAQPSPMGRLLFTPASHNLVSWKGVRVGGVMPFAHVLAAAQKTGEGTHEIIAALAEYGIGTSREELPEGLTLATATSLVFPDAWNPLHADAPVSMAHLIHMTRRLNVSLTQVAEWYRQLGYEVPDPAETLRKAVPLIPLREAREV</sequence>
<feature type="domain" description="iHD-CE" evidence="2">
    <location>
        <begin position="47"/>
        <end position="388"/>
    </location>
</feature>
<reference evidence="4 5" key="1">
    <citation type="submission" date="2024-06" db="EMBL/GenBank/DDBJ databases">
        <authorList>
            <person name="Bataeva Y.V."/>
            <person name="Grigorian L.N."/>
            <person name="Solomentsev V.I."/>
        </authorList>
    </citation>
    <scope>NUCLEOTIDE SEQUENCE [LARGE SCALE GENOMIC DNA]</scope>
    <source>
        <strain evidence="5">SCPM-O-B-12605 (RCAM04882)</strain>
    </source>
</reference>
<dbReference type="RefSeq" id="WP_352982333.1">
    <property type="nucleotide sequence ID" value="NZ_JBEQNA010000008.1"/>
</dbReference>
<keyword evidence="5" id="KW-1185">Reference proteome</keyword>
<feature type="domain" description="wHTH-Hsp90 Na associated" evidence="3">
    <location>
        <begin position="1192"/>
        <end position="1227"/>
    </location>
</feature>
<evidence type="ECO:0000313" key="4">
    <source>
        <dbReference type="EMBL" id="MES0832555.1"/>
    </source>
</evidence>